<dbReference type="GO" id="GO:0006355">
    <property type="term" value="P:regulation of DNA-templated transcription"/>
    <property type="evidence" value="ECO:0007669"/>
    <property type="project" value="InterPro"/>
</dbReference>
<evidence type="ECO:0000313" key="8">
    <source>
        <dbReference type="EMBL" id="RYU93466.1"/>
    </source>
</evidence>
<dbReference type="Pfam" id="PF00072">
    <property type="entry name" value="Response_reg"/>
    <property type="match status" value="1"/>
</dbReference>
<evidence type="ECO:0000259" key="7">
    <source>
        <dbReference type="PROSITE" id="PS50110"/>
    </source>
</evidence>
<keyword evidence="9" id="KW-1185">Reference proteome</keyword>
<dbReference type="InterPro" id="IPR001789">
    <property type="entry name" value="Sig_transdc_resp-reg_receiver"/>
</dbReference>
<keyword evidence="1 5" id="KW-0597">Phosphoprotein</keyword>
<dbReference type="InterPro" id="IPR039420">
    <property type="entry name" value="WalR-like"/>
</dbReference>
<evidence type="ECO:0000256" key="5">
    <source>
        <dbReference type="PROSITE-ProRule" id="PRU00169"/>
    </source>
</evidence>
<dbReference type="PROSITE" id="PS50043">
    <property type="entry name" value="HTH_LUXR_2"/>
    <property type="match status" value="1"/>
</dbReference>
<dbReference type="GO" id="GO:0003677">
    <property type="term" value="F:DNA binding"/>
    <property type="evidence" value="ECO:0007669"/>
    <property type="project" value="UniProtKB-KW"/>
</dbReference>
<sequence>MKKINVAIADDQILFRKGMIGIINGLADTQITIEADNGRTLLEAIATSETKPDIVLLDLSMPELNGVETTKILHADYPDIKIIILSVHSDERFVAHLMELGINAYLFKNVEPSEVEKAILAVIEKGFYFNEVFLKAMKNRMLGKKPRLLIQDNIPSTLTQRELEVLDLICRQYTAQEIAEKLFISTRTVDGHRNNLLEKTGVRNTAGLVVFAIKNNLLDPSALL</sequence>
<protein>
    <submittedName>
        <fullName evidence="8">Response regulator transcription factor</fullName>
    </submittedName>
</protein>
<accession>A0A4Q5LUT7</accession>
<dbReference type="PANTHER" id="PTHR43214">
    <property type="entry name" value="TWO-COMPONENT RESPONSE REGULATOR"/>
    <property type="match status" value="1"/>
</dbReference>
<dbReference type="InterPro" id="IPR058245">
    <property type="entry name" value="NreC/VraR/RcsB-like_REC"/>
</dbReference>
<dbReference type="Pfam" id="PF00196">
    <property type="entry name" value="GerE"/>
    <property type="match status" value="1"/>
</dbReference>
<feature type="modified residue" description="4-aspartylphosphate" evidence="5">
    <location>
        <position position="58"/>
    </location>
</feature>
<feature type="domain" description="Response regulatory" evidence="7">
    <location>
        <begin position="5"/>
        <end position="123"/>
    </location>
</feature>
<feature type="domain" description="HTH luxR-type" evidence="6">
    <location>
        <begin position="151"/>
        <end position="216"/>
    </location>
</feature>
<keyword evidence="4" id="KW-0804">Transcription</keyword>
<dbReference type="OrthoDB" id="9797341at2"/>
<dbReference type="PANTHER" id="PTHR43214:SF41">
    <property type="entry name" value="NITRATE_NITRITE RESPONSE REGULATOR PROTEIN NARP"/>
    <property type="match status" value="1"/>
</dbReference>
<dbReference type="SMART" id="SM00421">
    <property type="entry name" value="HTH_LUXR"/>
    <property type="match status" value="1"/>
</dbReference>
<evidence type="ECO:0000256" key="3">
    <source>
        <dbReference type="ARBA" id="ARBA00023125"/>
    </source>
</evidence>
<dbReference type="InterPro" id="IPR016032">
    <property type="entry name" value="Sig_transdc_resp-reg_C-effctor"/>
</dbReference>
<evidence type="ECO:0000256" key="2">
    <source>
        <dbReference type="ARBA" id="ARBA00023015"/>
    </source>
</evidence>
<dbReference type="PROSITE" id="PS50110">
    <property type="entry name" value="RESPONSE_REGULATORY"/>
    <property type="match status" value="1"/>
</dbReference>
<comment type="caution">
    <text evidence="8">The sequence shown here is derived from an EMBL/GenBank/DDBJ whole genome shotgun (WGS) entry which is preliminary data.</text>
</comment>
<dbReference type="GO" id="GO:0000160">
    <property type="term" value="P:phosphorelay signal transduction system"/>
    <property type="evidence" value="ECO:0007669"/>
    <property type="project" value="InterPro"/>
</dbReference>
<keyword evidence="3" id="KW-0238">DNA-binding</keyword>
<dbReference type="RefSeq" id="WP_130023380.1">
    <property type="nucleotide sequence ID" value="NZ_SEWF01000044.1"/>
</dbReference>
<dbReference type="SMART" id="SM00448">
    <property type="entry name" value="REC"/>
    <property type="match status" value="1"/>
</dbReference>
<dbReference type="SUPFAM" id="SSF46894">
    <property type="entry name" value="C-terminal effector domain of the bipartite response regulators"/>
    <property type="match status" value="1"/>
</dbReference>
<dbReference type="Proteomes" id="UP000293162">
    <property type="component" value="Unassembled WGS sequence"/>
</dbReference>
<evidence type="ECO:0000259" key="6">
    <source>
        <dbReference type="PROSITE" id="PS50043"/>
    </source>
</evidence>
<evidence type="ECO:0000256" key="1">
    <source>
        <dbReference type="ARBA" id="ARBA00022553"/>
    </source>
</evidence>
<dbReference type="InterPro" id="IPR011006">
    <property type="entry name" value="CheY-like_superfamily"/>
</dbReference>
<dbReference type="PRINTS" id="PR00038">
    <property type="entry name" value="HTHLUXR"/>
</dbReference>
<dbReference type="CDD" id="cd06170">
    <property type="entry name" value="LuxR_C_like"/>
    <property type="match status" value="1"/>
</dbReference>
<dbReference type="CDD" id="cd17535">
    <property type="entry name" value="REC_NarL-like"/>
    <property type="match status" value="1"/>
</dbReference>
<dbReference type="Gene3D" id="3.40.50.2300">
    <property type="match status" value="1"/>
</dbReference>
<proteinExistence type="predicted"/>
<dbReference type="SUPFAM" id="SSF52172">
    <property type="entry name" value="CheY-like"/>
    <property type="match status" value="1"/>
</dbReference>
<dbReference type="EMBL" id="SEWF01000044">
    <property type="protein sequence ID" value="RYU93466.1"/>
    <property type="molecule type" value="Genomic_DNA"/>
</dbReference>
<evidence type="ECO:0000313" key="9">
    <source>
        <dbReference type="Proteomes" id="UP000293162"/>
    </source>
</evidence>
<evidence type="ECO:0000256" key="4">
    <source>
        <dbReference type="ARBA" id="ARBA00023163"/>
    </source>
</evidence>
<name>A0A4Q5LUT7_9BACT</name>
<keyword evidence="2" id="KW-0805">Transcription regulation</keyword>
<dbReference type="AlphaFoldDB" id="A0A4Q5LUT7"/>
<gene>
    <name evidence="8" type="ORF">EWM59_21830</name>
</gene>
<reference evidence="8 9" key="1">
    <citation type="submission" date="2019-02" db="EMBL/GenBank/DDBJ databases">
        <title>Bacterial novel species Emticicia sp. 17J42-9 isolated from soil.</title>
        <authorList>
            <person name="Jung H.-Y."/>
        </authorList>
    </citation>
    <scope>NUCLEOTIDE SEQUENCE [LARGE SCALE GENOMIC DNA]</scope>
    <source>
        <strain evidence="8 9">17J42-9</strain>
    </source>
</reference>
<dbReference type="InterPro" id="IPR000792">
    <property type="entry name" value="Tscrpt_reg_LuxR_C"/>
</dbReference>
<organism evidence="8 9">
    <name type="scientific">Emticicia agri</name>
    <dbReference type="NCBI Taxonomy" id="2492393"/>
    <lineage>
        <taxon>Bacteria</taxon>
        <taxon>Pseudomonadati</taxon>
        <taxon>Bacteroidota</taxon>
        <taxon>Cytophagia</taxon>
        <taxon>Cytophagales</taxon>
        <taxon>Leadbetterellaceae</taxon>
        <taxon>Emticicia</taxon>
    </lineage>
</organism>